<feature type="non-terminal residue" evidence="3">
    <location>
        <position position="1"/>
    </location>
</feature>
<dbReference type="PANTHER" id="PTHR43682:SF1">
    <property type="entry name" value="LACTATE UTILIZATION PROTEIN C"/>
    <property type="match status" value="1"/>
</dbReference>
<evidence type="ECO:0000313" key="3">
    <source>
        <dbReference type="EMBL" id="MFC5942059.1"/>
    </source>
</evidence>
<evidence type="ECO:0000313" key="4">
    <source>
        <dbReference type="Proteomes" id="UP001596207"/>
    </source>
</evidence>
<reference evidence="4" key="1">
    <citation type="journal article" date="2019" name="Int. J. Syst. Evol. Microbiol.">
        <title>The Global Catalogue of Microorganisms (GCM) 10K type strain sequencing project: providing services to taxonomists for standard genome sequencing and annotation.</title>
        <authorList>
            <consortium name="The Broad Institute Genomics Platform"/>
            <consortium name="The Broad Institute Genome Sequencing Center for Infectious Disease"/>
            <person name="Wu L."/>
            <person name="Ma J."/>
        </authorList>
    </citation>
    <scope>NUCLEOTIDE SEQUENCE [LARGE SCALE GENOMIC DNA]</scope>
    <source>
        <strain evidence="4">CGMCC 4.7173</strain>
    </source>
</reference>
<dbReference type="SUPFAM" id="SSF100950">
    <property type="entry name" value="NagB/RpiA/CoA transferase-like"/>
    <property type="match status" value="1"/>
</dbReference>
<feature type="domain" description="LUD" evidence="2">
    <location>
        <begin position="134"/>
        <end position="227"/>
    </location>
</feature>
<comment type="caution">
    <text evidence="3">The sequence shown here is derived from an EMBL/GenBank/DDBJ whole genome shotgun (WGS) entry which is preliminary data.</text>
</comment>
<dbReference type="EMBL" id="JBHSQQ010000049">
    <property type="protein sequence ID" value="MFC5942059.1"/>
    <property type="molecule type" value="Genomic_DNA"/>
</dbReference>
<dbReference type="Proteomes" id="UP001596207">
    <property type="component" value="Unassembled WGS sequence"/>
</dbReference>
<keyword evidence="4" id="KW-1185">Reference proteome</keyword>
<gene>
    <name evidence="3" type="ORF">ACFPZ4_11290</name>
</gene>
<evidence type="ECO:0000259" key="2">
    <source>
        <dbReference type="Pfam" id="PF02589"/>
    </source>
</evidence>
<dbReference type="RefSeq" id="WP_377536511.1">
    <property type="nucleotide sequence ID" value="NZ_JBHSQQ010000049.1"/>
</dbReference>
<sequence length="231" mass="23840">PVPGPGQAGVSRDGSSGGTGREADADRAEVLRRVRLAVGTQPPGGGVSRDYRGVGARPADDPVGLFVERLTDYRASAYRCGADEVGATIAGILGERGRTRICVPHGLPARWSAPGWQVVGGDAPPDPVALDAFDGVVSGCALAIALTGTIVLDSGPGQGWRAVTLVPDYHLVVVRADQIVPAVPDAVARLDATRPMTWISGPSATSDIEFDRVEGVHGPRTLDVLVVAEGR</sequence>
<protein>
    <submittedName>
        <fullName evidence="3">Lactate utilization protein C</fullName>
    </submittedName>
</protein>
<dbReference type="Gene3D" id="3.40.50.10420">
    <property type="entry name" value="NagB/RpiA/CoA transferase-like"/>
    <property type="match status" value="1"/>
</dbReference>
<evidence type="ECO:0000256" key="1">
    <source>
        <dbReference type="SAM" id="MobiDB-lite"/>
    </source>
</evidence>
<dbReference type="InterPro" id="IPR024185">
    <property type="entry name" value="FTHF_cligase-like_sf"/>
</dbReference>
<dbReference type="Pfam" id="PF02589">
    <property type="entry name" value="LUD_dom"/>
    <property type="match status" value="1"/>
</dbReference>
<proteinExistence type="predicted"/>
<feature type="region of interest" description="Disordered" evidence="1">
    <location>
        <begin position="1"/>
        <end position="26"/>
    </location>
</feature>
<accession>A0ABW1HP77</accession>
<dbReference type="InterPro" id="IPR037171">
    <property type="entry name" value="NagB/RpiA_transferase-like"/>
</dbReference>
<dbReference type="InterPro" id="IPR003741">
    <property type="entry name" value="LUD_dom"/>
</dbReference>
<organism evidence="3 4">
    <name type="scientific">Micromonospora harpali</name>
    <dbReference type="NCBI Taxonomy" id="1490225"/>
    <lineage>
        <taxon>Bacteria</taxon>
        <taxon>Bacillati</taxon>
        <taxon>Actinomycetota</taxon>
        <taxon>Actinomycetes</taxon>
        <taxon>Micromonosporales</taxon>
        <taxon>Micromonosporaceae</taxon>
        <taxon>Micromonospora</taxon>
    </lineage>
</organism>
<dbReference type="PANTHER" id="PTHR43682">
    <property type="entry name" value="LACTATE UTILIZATION PROTEIN C"/>
    <property type="match status" value="1"/>
</dbReference>
<name>A0ABW1HP77_9ACTN</name>